<reference evidence="7 8" key="1">
    <citation type="submission" date="2016-07" db="EMBL/GenBank/DDBJ databases">
        <authorList>
            <consortium name="Pathogen Informatics"/>
        </authorList>
    </citation>
    <scope>NUCLEOTIDE SEQUENCE [LARGE SCALE GENOMIC DNA]</scope>
</reference>
<organism evidence="7 8">
    <name type="scientific">Plasmodium vivax</name>
    <name type="common">malaria parasite P. vivax</name>
    <dbReference type="NCBI Taxonomy" id="5855"/>
    <lineage>
        <taxon>Eukaryota</taxon>
        <taxon>Sar</taxon>
        <taxon>Alveolata</taxon>
        <taxon>Apicomplexa</taxon>
        <taxon>Aconoidasida</taxon>
        <taxon>Haemosporida</taxon>
        <taxon>Plasmodiidae</taxon>
        <taxon>Plasmodium</taxon>
        <taxon>Plasmodium (Plasmodium)</taxon>
    </lineage>
</organism>
<evidence type="ECO:0000256" key="2">
    <source>
        <dbReference type="ARBA" id="ARBA00010427"/>
    </source>
</evidence>
<gene>
    <name evidence="7" type="ORF">PVC01_100022000</name>
</gene>
<feature type="region of interest" description="Disordered" evidence="5">
    <location>
        <begin position="335"/>
        <end position="404"/>
    </location>
</feature>
<proteinExistence type="inferred from homology"/>
<dbReference type="InterPro" id="IPR038103">
    <property type="entry name" value="CDC73_C_sf"/>
</dbReference>
<keyword evidence="4" id="KW-0539">Nucleus</keyword>
<dbReference type="Proteomes" id="UP000305196">
    <property type="component" value="Chromosome 10"/>
</dbReference>
<dbReference type="GO" id="GO:0032968">
    <property type="term" value="P:positive regulation of transcription elongation by RNA polymerase II"/>
    <property type="evidence" value="ECO:0007669"/>
    <property type="project" value="TreeGrafter"/>
</dbReference>
<dbReference type="VEuPathDB" id="PlasmoDB:PVPAM_100019600"/>
<dbReference type="VEuPathDB" id="PlasmoDB:PVW1_100037300"/>
<keyword evidence="3" id="KW-0804">Transcription</keyword>
<evidence type="ECO:0000256" key="1">
    <source>
        <dbReference type="ARBA" id="ARBA00004123"/>
    </source>
</evidence>
<evidence type="ECO:0000256" key="3">
    <source>
        <dbReference type="ARBA" id="ARBA00023163"/>
    </source>
</evidence>
<dbReference type="GO" id="GO:0006368">
    <property type="term" value="P:transcription elongation by RNA polymerase II"/>
    <property type="evidence" value="ECO:0007669"/>
    <property type="project" value="InterPro"/>
</dbReference>
<accession>A0A1G4HE59</accession>
<dbReference type="AlphaFoldDB" id="A0A1G4HE59"/>
<feature type="domain" description="Cell division control protein 73 C-terminal" evidence="6">
    <location>
        <begin position="787"/>
        <end position="957"/>
    </location>
</feature>
<evidence type="ECO:0000313" key="7">
    <source>
        <dbReference type="EMBL" id="SCO73144.1"/>
    </source>
</evidence>
<feature type="compositionally biased region" description="Basic and acidic residues" evidence="5">
    <location>
        <begin position="196"/>
        <end position="205"/>
    </location>
</feature>
<name>A0A1G4HE59_PLAVI</name>
<dbReference type="VEuPathDB" id="PlasmoDB:PVP01_1013200"/>
<dbReference type="PANTHER" id="PTHR12466:SF8">
    <property type="entry name" value="PARAFIBROMIN"/>
    <property type="match status" value="1"/>
</dbReference>
<feature type="region of interest" description="Disordered" evidence="5">
    <location>
        <begin position="153"/>
        <end position="228"/>
    </location>
</feature>
<comment type="subcellular location">
    <subcellularLocation>
        <location evidence="1">Nucleus</location>
    </subcellularLocation>
</comment>
<dbReference type="GO" id="GO:0016593">
    <property type="term" value="C:Cdc73/Paf1 complex"/>
    <property type="evidence" value="ECO:0007669"/>
    <property type="project" value="InterPro"/>
</dbReference>
<evidence type="ECO:0000256" key="4">
    <source>
        <dbReference type="ARBA" id="ARBA00023242"/>
    </source>
</evidence>
<dbReference type="InterPro" id="IPR031336">
    <property type="entry name" value="CDC73_C"/>
</dbReference>
<evidence type="ECO:0000256" key="5">
    <source>
        <dbReference type="SAM" id="MobiDB-lite"/>
    </source>
</evidence>
<dbReference type="Pfam" id="PF05179">
    <property type="entry name" value="CDC73_C"/>
    <property type="match status" value="1"/>
</dbReference>
<dbReference type="Gene3D" id="3.40.50.11990">
    <property type="entry name" value="RNA polymerase II accessory factor, Cdc73 C-terminal domain"/>
    <property type="match status" value="1"/>
</dbReference>
<feature type="region of interest" description="Disordered" evidence="5">
    <location>
        <begin position="653"/>
        <end position="673"/>
    </location>
</feature>
<dbReference type="PANTHER" id="PTHR12466">
    <property type="entry name" value="CDC73 DOMAIN PROTEIN"/>
    <property type="match status" value="1"/>
</dbReference>
<evidence type="ECO:0000259" key="6">
    <source>
        <dbReference type="Pfam" id="PF05179"/>
    </source>
</evidence>
<dbReference type="VEuPathDB" id="PlasmoDB:PVX_080210"/>
<dbReference type="InterPro" id="IPR007852">
    <property type="entry name" value="Cdc73/Parafibromin"/>
</dbReference>
<protein>
    <recommendedName>
        <fullName evidence="6">Cell division control protein 73 C-terminal domain-containing protein</fullName>
    </recommendedName>
</protein>
<evidence type="ECO:0000313" key="8">
    <source>
        <dbReference type="Proteomes" id="UP000305196"/>
    </source>
</evidence>
<sequence length="973" mass="111452">MGSEQLNLKILMKKFLSEEKEYIKLVNKDQRDIILFEKENFYIHANVLCGIESRKKERYNVGDIYLFLCLPKSNYTFSYINSVGYKYISILEKSKIIKIIEDKEDNDEIKVNFFVYDLKKVLDLHDYVDVEDKDQGIQAELFHLDVVGDVDRASEDGNAKGSHLKGSGAKGSTTGAKQEEGGGETFSPGHRKRKREGGELQKEGEPPNGEGGQTGGHPKPAYHEKGSSYLDEGAASPVAKENFVSFDSVRTVCDTEKMGNSLILYVAKGGPESRLTLGEIDSLEKMGDYNFLQRDVPSQEYDPLIYFNCNEVNALEEFTNDASNNYDFFRVEVADPSNGRDHSGGNSPIESAQTGEAVPTEEPTQQMGNPPHDGKIKTANNQSGETDGESKSSHHKDSPDGSLQNMAKHYFEKDHFFKNFFLQNVNLYSVLKNTYFGNTQNETQIDQCVKFIVHKFHRDYIKFMENHKNKVFSTCNDFLRRYSKHNYTDIYQKGDLYKNFADYDMLDLDLSINEYNEGKRSTNQVDSRLDVHGQNGHTLDVEEEEEEEEEAKFLVGQFIPLEVVQNFNDHDKIIFFHDLLAQYVQAVGDKQCYDANRALVNFVHNFVNDFSLEENLYWGVNAKRGCPLPPEELLLSDPEDFLFDLAQGEEIPLGENTTPLEETNDQKKKPPYAENNCAVVRSKVDRKTISQMKLSDEQIAANEEITKAVLLKEVNMQDAYDQIGKNASDFSRIYNLFERELLNKSNIKNVYINGIKKNIIVDDHHHMKTRVEKKSLKLIDEIHLTFKKRPIILIEKESSNHIINRNNLESFFLHNRLDNSGPNRKGTHVTGAGGDGATGPYNSIPIIYKMFNKKKSIKFSFIENDQISKLTETDWKCVIAVIIKSKESLKNILNEYPFEIPTALFQPFKSFFFMYNDVIIPSDLLTGGNVDIIRLSRENRKEDYLAVNKFWTNIEKFILQRRDRSCYTRKGKS</sequence>
<comment type="similarity">
    <text evidence="2">Belongs to the CDC73 family.</text>
</comment>
<dbReference type="GO" id="GO:0000993">
    <property type="term" value="F:RNA polymerase II complex binding"/>
    <property type="evidence" value="ECO:0007669"/>
    <property type="project" value="TreeGrafter"/>
</dbReference>
<feature type="compositionally biased region" description="Polar residues" evidence="5">
    <location>
        <begin position="344"/>
        <end position="354"/>
    </location>
</feature>
<dbReference type="EMBL" id="LT615265">
    <property type="protein sequence ID" value="SCO73144.1"/>
    <property type="molecule type" value="Genomic_DNA"/>
</dbReference>
<feature type="compositionally biased region" description="Basic and acidic residues" evidence="5">
    <location>
        <begin position="388"/>
        <end position="399"/>
    </location>
</feature>